<dbReference type="InParanoid" id="G5AG08"/>
<dbReference type="InterPro" id="IPR052050">
    <property type="entry name" value="SecEffector_AnkRepeat"/>
</dbReference>
<evidence type="ECO:0000313" key="2">
    <source>
        <dbReference type="Proteomes" id="UP000002640"/>
    </source>
</evidence>
<sequence>SLSLCEACIFGSVTLLDWIWSVSPTSEADRSPGWSLNNYLRSDGRYHRHQFSESLKCAAVRGDLTLMKWLMVHFSNGKADPTAIPIAAREAARAGHLHAVYLLAYYDDRDGENGHKKKRKVESGRSTTSSHHFEIVRWVDEKKGLKNLCTDRMEIIINEALLAGEIELAKALVPPGKILQDYREYNSQLQLVEDMLESGNYRGSYDSFSLRAIRTLAGNGRMVSIQKIDQQCSPFSVSGAIIWHEALQASCKSGEVAVVKWLLEHDMGREVMQSEGSKDLLVTAAEAGHVEVMQYLSE</sequence>
<dbReference type="Proteomes" id="UP000002640">
    <property type="component" value="Unassembled WGS sequence"/>
</dbReference>
<dbReference type="GeneID" id="20661963"/>
<dbReference type="SMR" id="G5AG08"/>
<feature type="non-terminal residue" evidence="1">
    <location>
        <position position="1"/>
    </location>
</feature>
<accession>G5AG08</accession>
<dbReference type="KEGG" id="psoj:PHYSODRAFT_534205"/>
<gene>
    <name evidence="1" type="ORF">PHYSODRAFT_534205</name>
</gene>
<keyword evidence="2" id="KW-1185">Reference proteome</keyword>
<organism evidence="1 2">
    <name type="scientific">Phytophthora sojae (strain P6497)</name>
    <name type="common">Soybean stem and root rot agent</name>
    <name type="synonym">Phytophthora megasperma f. sp. glycines</name>
    <dbReference type="NCBI Taxonomy" id="1094619"/>
    <lineage>
        <taxon>Eukaryota</taxon>
        <taxon>Sar</taxon>
        <taxon>Stramenopiles</taxon>
        <taxon>Oomycota</taxon>
        <taxon>Peronosporomycetes</taxon>
        <taxon>Peronosporales</taxon>
        <taxon>Peronosporaceae</taxon>
        <taxon>Phytophthora</taxon>
    </lineage>
</organism>
<evidence type="ECO:0000313" key="1">
    <source>
        <dbReference type="EMBL" id="EGZ05520.1"/>
    </source>
</evidence>
<dbReference type="PANTHER" id="PTHR46586:SF3">
    <property type="entry name" value="ANKYRIN REPEAT-CONTAINING PROTEIN"/>
    <property type="match status" value="1"/>
</dbReference>
<dbReference type="PANTHER" id="PTHR46586">
    <property type="entry name" value="ANKYRIN REPEAT-CONTAINING PROTEIN"/>
    <property type="match status" value="1"/>
</dbReference>
<protein>
    <submittedName>
        <fullName evidence="1">Uncharacterized protein</fullName>
    </submittedName>
</protein>
<dbReference type="SUPFAM" id="SSF48403">
    <property type="entry name" value="Ankyrin repeat"/>
    <property type="match status" value="1"/>
</dbReference>
<dbReference type="RefSeq" id="XP_009539051.1">
    <property type="nucleotide sequence ID" value="XM_009540756.1"/>
</dbReference>
<dbReference type="AlphaFoldDB" id="G5AG08"/>
<name>G5AG08_PHYSP</name>
<dbReference type="Gene3D" id="1.25.40.20">
    <property type="entry name" value="Ankyrin repeat-containing domain"/>
    <property type="match status" value="1"/>
</dbReference>
<reference evidence="1 2" key="1">
    <citation type="journal article" date="2006" name="Science">
        <title>Phytophthora genome sequences uncover evolutionary origins and mechanisms of pathogenesis.</title>
        <authorList>
            <person name="Tyler B.M."/>
            <person name="Tripathy S."/>
            <person name="Zhang X."/>
            <person name="Dehal P."/>
            <person name="Jiang R.H."/>
            <person name="Aerts A."/>
            <person name="Arredondo F.D."/>
            <person name="Baxter L."/>
            <person name="Bensasson D."/>
            <person name="Beynon J.L."/>
            <person name="Chapman J."/>
            <person name="Damasceno C.M."/>
            <person name="Dorrance A.E."/>
            <person name="Dou D."/>
            <person name="Dickerman A.W."/>
            <person name="Dubchak I.L."/>
            <person name="Garbelotto M."/>
            <person name="Gijzen M."/>
            <person name="Gordon S.G."/>
            <person name="Govers F."/>
            <person name="Grunwald N.J."/>
            <person name="Huang W."/>
            <person name="Ivors K.L."/>
            <person name="Jones R.W."/>
            <person name="Kamoun S."/>
            <person name="Krampis K."/>
            <person name="Lamour K.H."/>
            <person name="Lee M.K."/>
            <person name="McDonald W.H."/>
            <person name="Medina M."/>
            <person name="Meijer H.J."/>
            <person name="Nordberg E.K."/>
            <person name="Maclean D.J."/>
            <person name="Ospina-Giraldo M.D."/>
            <person name="Morris P.F."/>
            <person name="Phuntumart V."/>
            <person name="Putnam N.H."/>
            <person name="Rash S."/>
            <person name="Rose J.K."/>
            <person name="Sakihama Y."/>
            <person name="Salamov A.A."/>
            <person name="Savidor A."/>
            <person name="Scheuring C.F."/>
            <person name="Smith B.M."/>
            <person name="Sobral B.W."/>
            <person name="Terry A."/>
            <person name="Torto-Alalibo T.A."/>
            <person name="Win J."/>
            <person name="Xu Z."/>
            <person name="Zhang H."/>
            <person name="Grigoriev I.V."/>
            <person name="Rokhsar D.S."/>
            <person name="Boore J.L."/>
        </authorList>
    </citation>
    <scope>NUCLEOTIDE SEQUENCE [LARGE SCALE GENOMIC DNA]</scope>
    <source>
        <strain evidence="1 2">P6497</strain>
    </source>
</reference>
<dbReference type="EMBL" id="JH159166">
    <property type="protein sequence ID" value="EGZ05520.1"/>
    <property type="molecule type" value="Genomic_DNA"/>
</dbReference>
<dbReference type="InterPro" id="IPR036770">
    <property type="entry name" value="Ankyrin_rpt-contain_sf"/>
</dbReference>
<proteinExistence type="predicted"/>